<sequence length="387" mass="43296">MKRFPPFLALFFVFSLISVQLGFLLADAVNPTGLKFSAPRNGGQYANPVPVEGVAWYYGKEDYRVELLASQKGETVFRTEVPREMVRYEKGGSFLLASFRSLIDLPEDGEWKLSLFVVGNTGERLKGGEVTIQAGTGRLSGEFRHFSAQHYAGLAGLVLLWILVVTAARRSTEEKRHIIEFLLVASLWLNEIIYQFYWYFTGGWHAAWALMVQMCGLSILILCFVFALPAGKLRQVLFELIFFWGIGGALQALLAPDIGYRGFPEYKYFSFFISHGLIIACGLYLVAGRGFRPTLMSVFRVILISNIVVFFAWWINLALEHIPPFQRGNYFVIGFPPPTGSIVDILAGIFGPAPWYALGLEILGLALFLTMWLPFGVKGLVRRSGSG</sequence>
<comment type="caution">
    <text evidence="2">The sequence shown here is derived from an EMBL/GenBank/DDBJ whole genome shotgun (WGS) entry which is preliminary data.</text>
</comment>
<feature type="transmembrane region" description="Helical" evidence="1">
    <location>
        <begin position="151"/>
        <end position="169"/>
    </location>
</feature>
<keyword evidence="1" id="KW-1133">Transmembrane helix</keyword>
<protein>
    <recommendedName>
        <fullName evidence="4">TIGR02206 family membrane protein</fullName>
    </recommendedName>
</protein>
<accession>A0A1Y1RVQ8</accession>
<organism evidence="2 3">
    <name type="scientific">Marispirochaeta aestuarii</name>
    <dbReference type="NCBI Taxonomy" id="1963862"/>
    <lineage>
        <taxon>Bacteria</taxon>
        <taxon>Pseudomonadati</taxon>
        <taxon>Spirochaetota</taxon>
        <taxon>Spirochaetia</taxon>
        <taxon>Spirochaetales</taxon>
        <taxon>Spirochaetaceae</taxon>
        <taxon>Marispirochaeta</taxon>
    </lineage>
</organism>
<dbReference type="AlphaFoldDB" id="A0A1Y1RVQ8"/>
<keyword evidence="3" id="KW-1185">Reference proteome</keyword>
<dbReference type="OrthoDB" id="9813172at2"/>
<proteinExistence type="predicted"/>
<dbReference type="RefSeq" id="WP_083051650.1">
    <property type="nucleotide sequence ID" value="NZ_MWQY01000015.1"/>
</dbReference>
<evidence type="ECO:0008006" key="4">
    <source>
        <dbReference type="Google" id="ProtNLM"/>
    </source>
</evidence>
<name>A0A1Y1RVQ8_9SPIO</name>
<evidence type="ECO:0000313" key="2">
    <source>
        <dbReference type="EMBL" id="ORC34134.1"/>
    </source>
</evidence>
<reference evidence="2 3" key="1">
    <citation type="submission" date="2017-03" db="EMBL/GenBank/DDBJ databases">
        <title>Draft Genome sequence of Marispirochaeta sp. strain JC444.</title>
        <authorList>
            <person name="Shivani Y."/>
            <person name="Subhash Y."/>
            <person name="Sasikala C."/>
            <person name="Ramana C."/>
        </authorList>
    </citation>
    <scope>NUCLEOTIDE SEQUENCE [LARGE SCALE GENOMIC DNA]</scope>
    <source>
        <strain evidence="2 3">JC444</strain>
    </source>
</reference>
<dbReference type="STRING" id="1963862.B4O97_13725"/>
<keyword evidence="1" id="KW-0812">Transmembrane</keyword>
<evidence type="ECO:0000313" key="3">
    <source>
        <dbReference type="Proteomes" id="UP000192343"/>
    </source>
</evidence>
<feature type="transmembrane region" description="Helical" evidence="1">
    <location>
        <begin position="206"/>
        <end position="229"/>
    </location>
</feature>
<dbReference type="InterPro" id="IPR011737">
    <property type="entry name" value="CHP02206_TP0381"/>
</dbReference>
<feature type="transmembrane region" description="Helical" evidence="1">
    <location>
        <begin position="298"/>
        <end position="315"/>
    </location>
</feature>
<dbReference type="EMBL" id="MWQY01000015">
    <property type="protein sequence ID" value="ORC34134.1"/>
    <property type="molecule type" value="Genomic_DNA"/>
</dbReference>
<feature type="transmembrane region" description="Helical" evidence="1">
    <location>
        <begin position="181"/>
        <end position="200"/>
    </location>
</feature>
<feature type="transmembrane region" description="Helical" evidence="1">
    <location>
        <begin position="355"/>
        <end position="375"/>
    </location>
</feature>
<dbReference type="Proteomes" id="UP000192343">
    <property type="component" value="Unassembled WGS sequence"/>
</dbReference>
<gene>
    <name evidence="2" type="ORF">B4O97_13725</name>
</gene>
<feature type="transmembrane region" description="Helical" evidence="1">
    <location>
        <begin position="266"/>
        <end position="286"/>
    </location>
</feature>
<keyword evidence="1" id="KW-0472">Membrane</keyword>
<evidence type="ECO:0000256" key="1">
    <source>
        <dbReference type="SAM" id="Phobius"/>
    </source>
</evidence>
<feature type="transmembrane region" description="Helical" evidence="1">
    <location>
        <begin position="236"/>
        <end position="254"/>
    </location>
</feature>
<dbReference type="Pfam" id="PF14808">
    <property type="entry name" value="TMEM164"/>
    <property type="match status" value="1"/>
</dbReference>
<dbReference type="NCBIfam" id="TIGR02206">
    <property type="entry name" value="intg_mem_TP0381"/>
    <property type="match status" value="1"/>
</dbReference>